<dbReference type="EMBL" id="LDEV01003567">
    <property type="protein sequence ID" value="KLJ05665.1"/>
    <property type="molecule type" value="Genomic_DNA"/>
</dbReference>
<evidence type="ECO:0000313" key="3">
    <source>
        <dbReference type="Proteomes" id="UP000053573"/>
    </source>
</evidence>
<evidence type="ECO:0000313" key="2">
    <source>
        <dbReference type="EMBL" id="KLJ05665.1"/>
    </source>
</evidence>
<evidence type="ECO:0000256" key="1">
    <source>
        <dbReference type="SAM" id="MobiDB-lite"/>
    </source>
</evidence>
<feature type="region of interest" description="Disordered" evidence="1">
    <location>
        <begin position="146"/>
        <end position="169"/>
    </location>
</feature>
<reference evidence="3" key="1">
    <citation type="journal article" date="2015" name="PLoS Genet.">
        <title>The dynamic genome and transcriptome of the human fungal pathogen Blastomyces and close relative Emmonsia.</title>
        <authorList>
            <person name="Munoz J.F."/>
            <person name="Gauthier G.M."/>
            <person name="Desjardins C.A."/>
            <person name="Gallo J.E."/>
            <person name="Holder J."/>
            <person name="Sullivan T.D."/>
            <person name="Marty A.J."/>
            <person name="Carmen J.C."/>
            <person name="Chen Z."/>
            <person name="Ding L."/>
            <person name="Gujja S."/>
            <person name="Magrini V."/>
            <person name="Misas E."/>
            <person name="Mitreva M."/>
            <person name="Priest M."/>
            <person name="Saif S."/>
            <person name="Whiston E.A."/>
            <person name="Young S."/>
            <person name="Zeng Q."/>
            <person name="Goldman W.E."/>
            <person name="Mardis E.R."/>
            <person name="Taylor J.W."/>
            <person name="McEwen J.G."/>
            <person name="Clay O.K."/>
            <person name="Klein B.S."/>
            <person name="Cuomo C.A."/>
        </authorList>
    </citation>
    <scope>NUCLEOTIDE SEQUENCE [LARGE SCALE GENOMIC DNA]</scope>
    <source>
        <strain evidence="3">UAMH 139</strain>
    </source>
</reference>
<protein>
    <submittedName>
        <fullName evidence="2">Uncharacterized protein</fullName>
    </submittedName>
</protein>
<sequence>MNKFINTQHNPDTKKMISANPANSSHKEQKTINARMLLHLIDSITRDIAKFNNELKTIDITVITIISSINEHIHALKNFLNKHLDLINQKMKRLVSKHKFLKEQIDNIIIKLISLSITLSQTTHNHNDLLDTKALEHLNLFVLSDEENTDDSSSNSSDNTQNLRVSSKQKDVNEAVISYSQLKKCSNEE</sequence>
<comment type="caution">
    <text evidence="2">The sequence shown here is derived from an EMBL/GenBank/DDBJ whole genome shotgun (WGS) entry which is preliminary data.</text>
</comment>
<proteinExistence type="predicted"/>
<organism evidence="2 3">
    <name type="scientific">Blastomyces silverae</name>
    <dbReference type="NCBI Taxonomy" id="2060906"/>
    <lineage>
        <taxon>Eukaryota</taxon>
        <taxon>Fungi</taxon>
        <taxon>Dikarya</taxon>
        <taxon>Ascomycota</taxon>
        <taxon>Pezizomycotina</taxon>
        <taxon>Eurotiomycetes</taxon>
        <taxon>Eurotiomycetidae</taxon>
        <taxon>Onygenales</taxon>
        <taxon>Ajellomycetaceae</taxon>
        <taxon>Blastomyces</taxon>
    </lineage>
</organism>
<name>A0A0H1B2Q8_9EURO</name>
<keyword evidence="3" id="KW-1185">Reference proteome</keyword>
<gene>
    <name evidence="2" type="ORF">EMPG_10886</name>
</gene>
<feature type="compositionally biased region" description="Polar residues" evidence="1">
    <location>
        <begin position="1"/>
        <end position="10"/>
    </location>
</feature>
<dbReference type="AlphaFoldDB" id="A0A0H1B2Q8"/>
<feature type="region of interest" description="Disordered" evidence="1">
    <location>
        <begin position="1"/>
        <end position="25"/>
    </location>
</feature>
<dbReference type="Proteomes" id="UP000053573">
    <property type="component" value="Unassembled WGS sequence"/>
</dbReference>
<feature type="compositionally biased region" description="Low complexity" evidence="1">
    <location>
        <begin position="151"/>
        <end position="160"/>
    </location>
</feature>
<accession>A0A0H1B2Q8</accession>